<keyword evidence="4" id="KW-0472">Membrane</keyword>
<evidence type="ECO:0000256" key="4">
    <source>
        <dbReference type="SAM" id="Phobius"/>
    </source>
</evidence>
<evidence type="ECO:0000313" key="7">
    <source>
        <dbReference type="Proteomes" id="UP000317593"/>
    </source>
</evidence>
<reference evidence="6 7" key="1">
    <citation type="submission" date="2017-05" db="EMBL/GenBank/DDBJ databases">
        <authorList>
            <person name="Varghese N."/>
            <person name="Submissions S."/>
        </authorList>
    </citation>
    <scope>NUCLEOTIDE SEQUENCE [LARGE SCALE GENOMIC DNA]</scope>
    <source>
        <strain evidence="6 7">DSM 21194</strain>
    </source>
</reference>
<dbReference type="PANTHER" id="PTHR45625:SF4">
    <property type="entry name" value="PEPTIDYLPROLYL ISOMERASE DOMAIN AND WD REPEAT-CONTAINING PROTEIN 1"/>
    <property type="match status" value="1"/>
</dbReference>
<gene>
    <name evidence="6" type="ORF">SAMN06265218_111120</name>
</gene>
<dbReference type="Pfam" id="PF00160">
    <property type="entry name" value="Pro_isomerase"/>
    <property type="match status" value="1"/>
</dbReference>
<evidence type="ECO:0000256" key="2">
    <source>
        <dbReference type="ARBA" id="ARBA00023110"/>
    </source>
</evidence>
<evidence type="ECO:0000256" key="1">
    <source>
        <dbReference type="ARBA" id="ARBA00013194"/>
    </source>
</evidence>
<dbReference type="InterPro" id="IPR029000">
    <property type="entry name" value="Cyclophilin-like_dom_sf"/>
</dbReference>
<keyword evidence="3 6" id="KW-0413">Isomerase</keyword>
<dbReference type="GO" id="GO:0003755">
    <property type="term" value="F:peptidyl-prolyl cis-trans isomerase activity"/>
    <property type="evidence" value="ECO:0007669"/>
    <property type="project" value="UniProtKB-KW"/>
</dbReference>
<evidence type="ECO:0000256" key="3">
    <source>
        <dbReference type="ARBA" id="ARBA00023235"/>
    </source>
</evidence>
<dbReference type="RefSeq" id="WP_221930045.1">
    <property type="nucleotide sequence ID" value="NZ_FXTH01000011.1"/>
</dbReference>
<organism evidence="6 7">
    <name type="scientific">Fodinibius sediminis</name>
    <dbReference type="NCBI Taxonomy" id="1214077"/>
    <lineage>
        <taxon>Bacteria</taxon>
        <taxon>Pseudomonadati</taxon>
        <taxon>Balneolota</taxon>
        <taxon>Balneolia</taxon>
        <taxon>Balneolales</taxon>
        <taxon>Balneolaceae</taxon>
        <taxon>Fodinibius</taxon>
    </lineage>
</organism>
<keyword evidence="4" id="KW-1133">Transmembrane helix</keyword>
<dbReference type="EC" id="5.2.1.8" evidence="1"/>
<keyword evidence="2" id="KW-0697">Rotamase</keyword>
<dbReference type="Proteomes" id="UP000317593">
    <property type="component" value="Unassembled WGS sequence"/>
</dbReference>
<dbReference type="SUPFAM" id="SSF50891">
    <property type="entry name" value="Cyclophilin-like"/>
    <property type="match status" value="1"/>
</dbReference>
<evidence type="ECO:0000259" key="5">
    <source>
        <dbReference type="PROSITE" id="PS50072"/>
    </source>
</evidence>
<dbReference type="AlphaFoldDB" id="A0A521DUL5"/>
<feature type="domain" description="PPIase cyclophilin-type" evidence="5">
    <location>
        <begin position="559"/>
        <end position="677"/>
    </location>
</feature>
<keyword evidence="7" id="KW-1185">Reference proteome</keyword>
<proteinExistence type="predicted"/>
<dbReference type="PRINTS" id="PR00153">
    <property type="entry name" value="CSAPPISMRASE"/>
</dbReference>
<dbReference type="EMBL" id="FXTH01000011">
    <property type="protein sequence ID" value="SMO74811.1"/>
    <property type="molecule type" value="Genomic_DNA"/>
</dbReference>
<dbReference type="CDD" id="cd00317">
    <property type="entry name" value="cyclophilin"/>
    <property type="match status" value="1"/>
</dbReference>
<sequence length="688" mass="77793">MRYIRLRAWILFTAMVVLLILMFKWSSDDRAIFKSASTVSDPVITETYPDLYETIFQREATGLLPFLSHRSDSIRSQAWRALAATPVDSLAPFVELAGQQNSEAGWFAISKQGMGEQQLRNLERQWEQHPNQRAGIARVLGQQGDRRSLDFLLSALDTDIAGNSHYALALSRLLLRYEVREEVQIRILQKAFDLTEQAVRRAYLYGWYRGAKSPLEGAARDTLMSRWREQGMGISETLDQYVNRIFPGQTTYTITNFYNGEQDLEHEVQLAVELAMSVKKVNMNSRNSLAAKILLMHPNVQVQKQTLQSISSKISRGDDLYSYITKTIIPDTLGSQGVWLEALNTVSNIDTSVVEKHIARVNRLAENEPYLLPAAMELYRSVYSTEEYLQHIGEFIDQGEPLPAMYAVQSLADFWQGTDDEERTSEIVQQVRTLIFEALSLNDRGTTVQAAALLEEEELFNTDDFDRINRSLVAFSLPEDREVYQRFGSLYKERFEEQGRPVVDSLSVLGYRSLNRSLAADGWTIRSHGEIQSRFRVPDWERLWELGSKPSWTLRTEKGDIVIQLNTLKAPATVSAIDSLSRAGAYDGIPFHRVVPNFVIQGGDMERRDGFGGTGFRLPTEPSGTGFLRGTAGIASAGIDTEGGQYFIMHQWSPHLNGNYTSIGSVIDGMEVVERIEVGDKVLSTTWY</sequence>
<protein>
    <recommendedName>
        <fullName evidence="1">peptidylprolyl isomerase</fullName>
        <ecNumber evidence="1">5.2.1.8</ecNumber>
    </recommendedName>
</protein>
<dbReference type="InterPro" id="IPR002130">
    <property type="entry name" value="Cyclophilin-type_PPIase_dom"/>
</dbReference>
<dbReference type="Gene3D" id="2.40.100.10">
    <property type="entry name" value="Cyclophilin-like"/>
    <property type="match status" value="1"/>
</dbReference>
<feature type="transmembrane region" description="Helical" evidence="4">
    <location>
        <begin position="7"/>
        <end position="25"/>
    </location>
</feature>
<dbReference type="InterPro" id="IPR044666">
    <property type="entry name" value="Cyclophilin_A-like"/>
</dbReference>
<name>A0A521DUL5_9BACT</name>
<keyword evidence="4" id="KW-0812">Transmembrane</keyword>
<dbReference type="PANTHER" id="PTHR45625">
    <property type="entry name" value="PEPTIDYL-PROLYL CIS-TRANS ISOMERASE-RELATED"/>
    <property type="match status" value="1"/>
</dbReference>
<dbReference type="PROSITE" id="PS50072">
    <property type="entry name" value="CSA_PPIASE_2"/>
    <property type="match status" value="1"/>
</dbReference>
<accession>A0A521DUL5</accession>
<evidence type="ECO:0000313" key="6">
    <source>
        <dbReference type="EMBL" id="SMO74811.1"/>
    </source>
</evidence>